<dbReference type="InterPro" id="IPR035890">
    <property type="entry name" value="Anti-sigma-28_factor_FlgM_sf"/>
</dbReference>
<comment type="caution">
    <text evidence="9">The sequence shown here is derived from an EMBL/GenBank/DDBJ whole genome shotgun (WGS) entry which is preliminary data.</text>
</comment>
<dbReference type="EMBL" id="JACRTG010000018">
    <property type="protein sequence ID" value="MBC8588302.1"/>
    <property type="molecule type" value="Genomic_DNA"/>
</dbReference>
<evidence type="ECO:0000256" key="3">
    <source>
        <dbReference type="ARBA" id="ARBA00022491"/>
    </source>
</evidence>
<evidence type="ECO:0000256" key="2">
    <source>
        <dbReference type="ARBA" id="ARBA00017823"/>
    </source>
</evidence>
<dbReference type="Proteomes" id="UP000601171">
    <property type="component" value="Unassembled WGS sequence"/>
</dbReference>
<feature type="domain" description="Anti-sigma-28 factor FlgM C-terminal" evidence="8">
    <location>
        <begin position="35"/>
        <end position="85"/>
    </location>
</feature>
<comment type="similarity">
    <text evidence="1">Belongs to the FlgM family.</text>
</comment>
<dbReference type="GO" id="GO:0044781">
    <property type="term" value="P:bacterial-type flagellum organization"/>
    <property type="evidence" value="ECO:0007669"/>
    <property type="project" value="UniProtKB-KW"/>
</dbReference>
<organism evidence="9 10">
    <name type="scientific">Paratissierella segnis</name>
    <dbReference type="NCBI Taxonomy" id="2763679"/>
    <lineage>
        <taxon>Bacteria</taxon>
        <taxon>Bacillati</taxon>
        <taxon>Bacillota</taxon>
        <taxon>Tissierellia</taxon>
        <taxon>Tissierellales</taxon>
        <taxon>Tissierellaceae</taxon>
        <taxon>Paratissierella</taxon>
    </lineage>
</organism>
<dbReference type="SUPFAM" id="SSF101498">
    <property type="entry name" value="Anti-sigma factor FlgM"/>
    <property type="match status" value="1"/>
</dbReference>
<accession>A0A926EVK0</accession>
<dbReference type="RefSeq" id="WP_262429751.1">
    <property type="nucleotide sequence ID" value="NZ_JACRTG010000018.1"/>
</dbReference>
<dbReference type="GO" id="GO:0045892">
    <property type="term" value="P:negative regulation of DNA-templated transcription"/>
    <property type="evidence" value="ECO:0007669"/>
    <property type="project" value="InterPro"/>
</dbReference>
<dbReference type="InterPro" id="IPR007412">
    <property type="entry name" value="FlgM"/>
</dbReference>
<evidence type="ECO:0000259" key="8">
    <source>
        <dbReference type="Pfam" id="PF04316"/>
    </source>
</evidence>
<dbReference type="AlphaFoldDB" id="A0A926EVK0"/>
<sequence length="96" mass="11073">MKINKIYTQIINKNVYNSKDERTDKIHTKSKPYVNVEISKTAKELAIKMEQLEDENISERVEAIRKSILDGTYKVSSEDIADKILTTIDNEKGNIK</sequence>
<keyword evidence="10" id="KW-1185">Reference proteome</keyword>
<keyword evidence="7" id="KW-0175">Coiled coil</keyword>
<keyword evidence="6" id="KW-0804">Transcription</keyword>
<keyword evidence="3" id="KW-0678">Repressor</keyword>
<evidence type="ECO:0000313" key="10">
    <source>
        <dbReference type="Proteomes" id="UP000601171"/>
    </source>
</evidence>
<keyword evidence="9" id="KW-0966">Cell projection</keyword>
<evidence type="ECO:0000256" key="6">
    <source>
        <dbReference type="ARBA" id="ARBA00023163"/>
    </source>
</evidence>
<evidence type="ECO:0000256" key="5">
    <source>
        <dbReference type="ARBA" id="ARBA00023015"/>
    </source>
</evidence>
<feature type="coiled-coil region" evidence="7">
    <location>
        <begin position="35"/>
        <end position="62"/>
    </location>
</feature>
<dbReference type="NCBIfam" id="TIGR03824">
    <property type="entry name" value="FlgM_jcvi"/>
    <property type="match status" value="1"/>
</dbReference>
<evidence type="ECO:0000313" key="9">
    <source>
        <dbReference type="EMBL" id="MBC8588302.1"/>
    </source>
</evidence>
<dbReference type="Pfam" id="PF04316">
    <property type="entry name" value="FlgM"/>
    <property type="match status" value="1"/>
</dbReference>
<evidence type="ECO:0000256" key="1">
    <source>
        <dbReference type="ARBA" id="ARBA00005322"/>
    </source>
</evidence>
<reference evidence="9" key="1">
    <citation type="submission" date="2020-08" db="EMBL/GenBank/DDBJ databases">
        <title>Genome public.</title>
        <authorList>
            <person name="Liu C."/>
            <person name="Sun Q."/>
        </authorList>
    </citation>
    <scope>NUCLEOTIDE SEQUENCE</scope>
    <source>
        <strain evidence="9">BX21</strain>
    </source>
</reference>
<keyword evidence="5" id="KW-0805">Transcription regulation</keyword>
<evidence type="ECO:0000256" key="4">
    <source>
        <dbReference type="ARBA" id="ARBA00022795"/>
    </source>
</evidence>
<name>A0A926EVK0_9FIRM</name>
<dbReference type="InterPro" id="IPR031316">
    <property type="entry name" value="FlgM_C"/>
</dbReference>
<keyword evidence="9" id="KW-0282">Flagellum</keyword>
<keyword evidence="9" id="KW-0969">Cilium</keyword>
<evidence type="ECO:0000256" key="7">
    <source>
        <dbReference type="SAM" id="Coils"/>
    </source>
</evidence>
<proteinExistence type="inferred from homology"/>
<gene>
    <name evidence="9" type="primary">flgM</name>
    <name evidence="9" type="ORF">H8707_08620</name>
</gene>
<protein>
    <recommendedName>
        <fullName evidence="2">Negative regulator of flagellin synthesis</fullName>
    </recommendedName>
</protein>
<keyword evidence="4" id="KW-1005">Bacterial flagellum biogenesis</keyword>